<reference evidence="4" key="1">
    <citation type="submission" date="2016-06" db="UniProtKB">
        <authorList>
            <consortium name="WormBaseParasite"/>
        </authorList>
    </citation>
    <scope>IDENTIFICATION</scope>
</reference>
<accession>A0A183J162</accession>
<protein>
    <submittedName>
        <fullName evidence="2 4">Uncharacterized protein</fullName>
    </submittedName>
</protein>
<keyword evidence="3" id="KW-1185">Reference proteome</keyword>
<organism evidence="4">
    <name type="scientific">Soboliphyme baturini</name>
    <dbReference type="NCBI Taxonomy" id="241478"/>
    <lineage>
        <taxon>Eukaryota</taxon>
        <taxon>Metazoa</taxon>
        <taxon>Ecdysozoa</taxon>
        <taxon>Nematoda</taxon>
        <taxon>Enoplea</taxon>
        <taxon>Dorylaimia</taxon>
        <taxon>Dioctophymatida</taxon>
        <taxon>Dioctophymatoidea</taxon>
        <taxon>Soboliphymatidae</taxon>
        <taxon>Soboliphyme</taxon>
    </lineage>
</organism>
<reference evidence="2 3" key="2">
    <citation type="submission" date="2018-11" db="EMBL/GenBank/DDBJ databases">
        <authorList>
            <consortium name="Pathogen Informatics"/>
        </authorList>
    </citation>
    <scope>NUCLEOTIDE SEQUENCE [LARGE SCALE GENOMIC DNA]</scope>
</reference>
<evidence type="ECO:0000313" key="4">
    <source>
        <dbReference type="WBParaSite" id="SBAD_0000995801-mRNA-1"/>
    </source>
</evidence>
<dbReference type="Proteomes" id="UP000270296">
    <property type="component" value="Unassembled WGS sequence"/>
</dbReference>
<gene>
    <name evidence="2" type="ORF">SBAD_LOCUS9610</name>
</gene>
<evidence type="ECO:0000313" key="2">
    <source>
        <dbReference type="EMBL" id="VDP24266.1"/>
    </source>
</evidence>
<dbReference type="AlphaFoldDB" id="A0A183J162"/>
<dbReference type="WBParaSite" id="SBAD_0000995801-mRNA-1">
    <property type="protein sequence ID" value="SBAD_0000995801-mRNA-1"/>
    <property type="gene ID" value="SBAD_0000995801"/>
</dbReference>
<dbReference type="EMBL" id="UZAM01012941">
    <property type="protein sequence ID" value="VDP24266.1"/>
    <property type="molecule type" value="Genomic_DNA"/>
</dbReference>
<feature type="compositionally biased region" description="Basic and acidic residues" evidence="1">
    <location>
        <begin position="14"/>
        <end position="26"/>
    </location>
</feature>
<sequence>MRLRTPTQLPAVERNGDRLLSSDDRQISLANRRQPRRTTGAKRGLTSSSKLVFEINSSSGTCPLKWPINDVVDGFQ</sequence>
<name>A0A183J162_9BILA</name>
<evidence type="ECO:0000313" key="3">
    <source>
        <dbReference type="Proteomes" id="UP000270296"/>
    </source>
</evidence>
<proteinExistence type="predicted"/>
<feature type="region of interest" description="Disordered" evidence="1">
    <location>
        <begin position="1"/>
        <end position="45"/>
    </location>
</feature>
<evidence type="ECO:0000256" key="1">
    <source>
        <dbReference type="SAM" id="MobiDB-lite"/>
    </source>
</evidence>